<dbReference type="SUPFAM" id="SSF52833">
    <property type="entry name" value="Thioredoxin-like"/>
    <property type="match status" value="1"/>
</dbReference>
<evidence type="ECO:0000259" key="1">
    <source>
        <dbReference type="Pfam" id="PF00462"/>
    </source>
</evidence>
<evidence type="ECO:0000313" key="2">
    <source>
        <dbReference type="EMBL" id="CAG5092247.1"/>
    </source>
</evidence>
<accession>A0ABN7SBW6</accession>
<name>A0ABN7SBW6_THEXY</name>
<dbReference type="Gene3D" id="3.40.30.10">
    <property type="entry name" value="Glutaredoxin"/>
    <property type="match status" value="1"/>
</dbReference>
<dbReference type="PROSITE" id="PS51354">
    <property type="entry name" value="GLUTAREDOXIN_2"/>
    <property type="match status" value="1"/>
</dbReference>
<dbReference type="InterPro" id="IPR002109">
    <property type="entry name" value="Glutaredoxin"/>
</dbReference>
<comment type="caution">
    <text evidence="2">The sequence shown here is derived from an EMBL/GenBank/DDBJ whole genome shotgun (WGS) entry which is preliminary data.</text>
</comment>
<organism evidence="2 3">
    <name type="scientific">Thermobacillus xylanilyticus</name>
    <dbReference type="NCBI Taxonomy" id="76633"/>
    <lineage>
        <taxon>Bacteria</taxon>
        <taxon>Bacillati</taxon>
        <taxon>Bacillota</taxon>
        <taxon>Bacilli</taxon>
        <taxon>Bacillales</taxon>
        <taxon>Paenibacillaceae</taxon>
        <taxon>Thermobacillus</taxon>
    </lineage>
</organism>
<protein>
    <recommendedName>
        <fullName evidence="1">Glutaredoxin domain-containing protein</fullName>
    </recommendedName>
</protein>
<feature type="domain" description="Glutaredoxin" evidence="1">
    <location>
        <begin position="3"/>
        <end position="56"/>
    </location>
</feature>
<keyword evidence="3" id="KW-1185">Reference proteome</keyword>
<gene>
    <name evidence="2" type="primary">txxe 2639</name>
    <name evidence="2" type="ORF">TXXE_17925</name>
</gene>
<dbReference type="InterPro" id="IPR036249">
    <property type="entry name" value="Thioredoxin-like_sf"/>
</dbReference>
<dbReference type="RefSeq" id="WP_213486430.1">
    <property type="nucleotide sequence ID" value="NZ_CAJRAY010000091.1"/>
</dbReference>
<sequence length="74" mass="8287">MRLYTRTVCPKCIWIKSEAQRSGKEVEIVNIDHDVAARERLIGAGIMTVPALEEGGAFWTNPEEMLERLGGADR</sequence>
<dbReference type="Pfam" id="PF00462">
    <property type="entry name" value="Glutaredoxin"/>
    <property type="match status" value="1"/>
</dbReference>
<dbReference type="EMBL" id="CAJRAY010000091">
    <property type="protein sequence ID" value="CAG5092247.1"/>
    <property type="molecule type" value="Genomic_DNA"/>
</dbReference>
<reference evidence="2 3" key="1">
    <citation type="submission" date="2021-04" db="EMBL/GenBank/DDBJ databases">
        <authorList>
            <person name="Rakotoarivonina H."/>
        </authorList>
    </citation>
    <scope>NUCLEOTIDE SEQUENCE [LARGE SCALE GENOMIC DNA]</scope>
    <source>
        <strain evidence="2 3">XE</strain>
    </source>
</reference>
<dbReference type="Proteomes" id="UP000681526">
    <property type="component" value="Unassembled WGS sequence"/>
</dbReference>
<proteinExistence type="predicted"/>
<evidence type="ECO:0000313" key="3">
    <source>
        <dbReference type="Proteomes" id="UP000681526"/>
    </source>
</evidence>